<organism evidence="5">
    <name type="scientific">Aureimonas frigidaquae</name>
    <dbReference type="NCBI Taxonomy" id="424757"/>
    <lineage>
        <taxon>Bacteria</taxon>
        <taxon>Pseudomonadati</taxon>
        <taxon>Pseudomonadota</taxon>
        <taxon>Alphaproteobacteria</taxon>
        <taxon>Hyphomicrobiales</taxon>
        <taxon>Aurantimonadaceae</taxon>
        <taxon>Aureimonas</taxon>
    </lineage>
</organism>
<accession>A0A0P0Z0B1</accession>
<dbReference type="GO" id="GO:0015562">
    <property type="term" value="F:efflux transmembrane transporter activity"/>
    <property type="evidence" value="ECO:0007669"/>
    <property type="project" value="TreeGrafter"/>
</dbReference>
<dbReference type="InterPro" id="IPR058647">
    <property type="entry name" value="BSH_CzcB-like"/>
</dbReference>
<evidence type="ECO:0000256" key="2">
    <source>
        <dbReference type="SAM" id="Coils"/>
    </source>
</evidence>
<dbReference type="NCBIfam" id="TIGR01730">
    <property type="entry name" value="RND_mfp"/>
    <property type="match status" value="1"/>
</dbReference>
<dbReference type="AlphaFoldDB" id="A0A0P0Z0B1"/>
<keyword evidence="2" id="KW-0175">Coiled coil</keyword>
<dbReference type="OrthoDB" id="9806939at2"/>
<proteinExistence type="inferred from homology"/>
<feature type="domain" description="CzcB-like barrel-sandwich hybrid" evidence="4">
    <location>
        <begin position="76"/>
        <end position="215"/>
    </location>
</feature>
<evidence type="ECO:0000313" key="5">
    <source>
        <dbReference type="EMBL" id="BAT27280.1"/>
    </source>
</evidence>
<dbReference type="GO" id="GO:1990281">
    <property type="term" value="C:efflux pump complex"/>
    <property type="evidence" value="ECO:0007669"/>
    <property type="project" value="TreeGrafter"/>
</dbReference>
<name>A0A0P0Z0B1_9HYPH</name>
<sequence>MPRLRTLFVLVLCLGLAGGGAYLALGGGAPGTAAQPATQVARPLELSPVEVQRIERQDVARELRITGTLRPARRTVMTAQVSGMIETIDVKVGQAVAAGDVLLRFDQAPLESALAARRATRDALQAQLQLAQTVLSRSNRLGQSGISSEAARLEAEANVANLTAQLRGLDAEVADAERNLADGTVRAPFDGIVSERRVEPGQSVAQNTELLSLVDLSLMEVEAGVPASSVAAIDIGQSADFVVNGVENRRFDARVARIAPTAVEGSRTVRVYLETDNPDFVLRGGMFATGTLRAGERQAVILLPQSAIRRDVTGAYVLKVVEGTVARQAVEIAPDVPKSGMVEVAGGIEEGDVVVTAPLPELMPDTPIQIGA</sequence>
<dbReference type="Gene3D" id="2.40.50.100">
    <property type="match status" value="1"/>
</dbReference>
<dbReference type="PANTHER" id="PTHR30469:SF15">
    <property type="entry name" value="HLYD FAMILY OF SECRETION PROTEINS"/>
    <property type="match status" value="1"/>
</dbReference>
<dbReference type="InterPro" id="IPR006143">
    <property type="entry name" value="RND_pump_MFP"/>
</dbReference>
<dbReference type="Gene3D" id="2.40.420.20">
    <property type="match status" value="1"/>
</dbReference>
<comment type="similarity">
    <text evidence="1">Belongs to the membrane fusion protein (MFP) (TC 8.A.1) family.</text>
</comment>
<dbReference type="PANTHER" id="PTHR30469">
    <property type="entry name" value="MULTIDRUG RESISTANCE PROTEIN MDTA"/>
    <property type="match status" value="1"/>
</dbReference>
<reference evidence="5" key="1">
    <citation type="journal article" date="2015" name="Proc. Natl. Acad. Sci. U.S.A.">
        <title>Bacterial clade with the ribosomal RNA operon on a small plasmid rather than the chromosome.</title>
        <authorList>
            <person name="Anda M."/>
            <person name="Ohtsubo Y."/>
            <person name="Okubo T."/>
            <person name="Sugawara M."/>
            <person name="Nagata Y."/>
            <person name="Tsuda M."/>
            <person name="Minamisawa K."/>
            <person name="Mitsui H."/>
        </authorList>
    </citation>
    <scope>NUCLEOTIDE SEQUENCE</scope>
    <source>
        <strain evidence="5">JCM 14755</strain>
    </source>
</reference>
<dbReference type="RefSeq" id="WP_062228353.1">
    <property type="nucleotide sequence ID" value="NZ_BBWR01000012.1"/>
</dbReference>
<dbReference type="Gene3D" id="1.10.287.470">
    <property type="entry name" value="Helix hairpin bin"/>
    <property type="match status" value="1"/>
</dbReference>
<feature type="coiled-coil region" evidence="2">
    <location>
        <begin position="152"/>
        <end position="179"/>
    </location>
</feature>
<evidence type="ECO:0000256" key="1">
    <source>
        <dbReference type="ARBA" id="ARBA00009477"/>
    </source>
</evidence>
<dbReference type="Pfam" id="PF25954">
    <property type="entry name" value="Beta-barrel_RND_2"/>
    <property type="match status" value="1"/>
</dbReference>
<dbReference type="SUPFAM" id="SSF111369">
    <property type="entry name" value="HlyD-like secretion proteins"/>
    <property type="match status" value="1"/>
</dbReference>
<protein>
    <submittedName>
        <fullName evidence="5">RND family efflux transporter MFP subunit</fullName>
    </submittedName>
</protein>
<feature type="domain" description="CusB-like beta-barrel" evidence="3">
    <location>
        <begin position="221"/>
        <end position="294"/>
    </location>
</feature>
<dbReference type="EMBL" id="LC066375">
    <property type="protein sequence ID" value="BAT27280.1"/>
    <property type="molecule type" value="Genomic_DNA"/>
</dbReference>
<dbReference type="InterPro" id="IPR058792">
    <property type="entry name" value="Beta-barrel_RND_2"/>
</dbReference>
<evidence type="ECO:0000259" key="3">
    <source>
        <dbReference type="Pfam" id="PF25954"/>
    </source>
</evidence>
<dbReference type="Gene3D" id="2.40.30.170">
    <property type="match status" value="1"/>
</dbReference>
<evidence type="ECO:0000259" key="4">
    <source>
        <dbReference type="Pfam" id="PF25973"/>
    </source>
</evidence>
<dbReference type="Pfam" id="PF25973">
    <property type="entry name" value="BSH_CzcB"/>
    <property type="match status" value="1"/>
</dbReference>